<name>A0A6A3NQN6_9STRA</name>
<keyword evidence="1" id="KW-0175">Coiled coil</keyword>
<feature type="coiled-coil region" evidence="1">
    <location>
        <begin position="35"/>
        <end position="76"/>
    </location>
</feature>
<dbReference type="AlphaFoldDB" id="A0A6A3NQN6"/>
<comment type="caution">
    <text evidence="3">The sequence shown here is derived from an EMBL/GenBank/DDBJ whole genome shotgun (WGS) entry which is preliminary data.</text>
</comment>
<sequence length="112" mass="12528">MSVQHTPTRGSHLAHLEFFRGDPAASKMDEKTLARELVRARIDELAEMKKNLEKMNKNLEKILELQLQILSAIEENEERSYALGAALDDGGTAQDAMSFGMLLEMAINRLNG</sequence>
<gene>
    <name evidence="3" type="ORF">PR001_g4076</name>
    <name evidence="2" type="ORF">PR002_g25500</name>
</gene>
<dbReference type="Proteomes" id="UP000429607">
    <property type="component" value="Unassembled WGS sequence"/>
</dbReference>
<evidence type="ECO:0000313" key="3">
    <source>
        <dbReference type="EMBL" id="KAE9047749.1"/>
    </source>
</evidence>
<evidence type="ECO:0000313" key="2">
    <source>
        <dbReference type="EMBL" id="KAE8975788.1"/>
    </source>
</evidence>
<dbReference type="Proteomes" id="UP000435112">
    <property type="component" value="Unassembled WGS sequence"/>
</dbReference>
<organism evidence="3 4">
    <name type="scientific">Phytophthora rubi</name>
    <dbReference type="NCBI Taxonomy" id="129364"/>
    <lineage>
        <taxon>Eukaryota</taxon>
        <taxon>Sar</taxon>
        <taxon>Stramenopiles</taxon>
        <taxon>Oomycota</taxon>
        <taxon>Peronosporomycetes</taxon>
        <taxon>Peronosporales</taxon>
        <taxon>Peronosporaceae</taxon>
        <taxon>Phytophthora</taxon>
    </lineage>
</organism>
<reference evidence="4 5" key="1">
    <citation type="submission" date="2018-09" db="EMBL/GenBank/DDBJ databases">
        <title>Genomic investigation of the strawberry pathogen Phytophthora fragariae indicates pathogenicity is determined by transcriptional variation in three key races.</title>
        <authorList>
            <person name="Adams T.M."/>
            <person name="Armitage A.D."/>
            <person name="Sobczyk M.K."/>
            <person name="Bates H.J."/>
            <person name="Dunwell J.M."/>
            <person name="Nellist C.F."/>
            <person name="Harrison R.J."/>
        </authorList>
    </citation>
    <scope>NUCLEOTIDE SEQUENCE [LARGE SCALE GENOMIC DNA]</scope>
    <source>
        <strain evidence="3 4">SCRP249</strain>
        <strain evidence="2 5">SCRP324</strain>
    </source>
</reference>
<protein>
    <submittedName>
        <fullName evidence="3">Uncharacterized protein</fullName>
    </submittedName>
</protein>
<dbReference type="OrthoDB" id="129010at2759"/>
<proteinExistence type="predicted"/>
<dbReference type="EMBL" id="QXFV01000160">
    <property type="protein sequence ID" value="KAE9047749.1"/>
    <property type="molecule type" value="Genomic_DNA"/>
</dbReference>
<accession>A0A6A3NQN6</accession>
<dbReference type="EMBL" id="QXFU01003389">
    <property type="protein sequence ID" value="KAE8975788.1"/>
    <property type="molecule type" value="Genomic_DNA"/>
</dbReference>
<evidence type="ECO:0000313" key="5">
    <source>
        <dbReference type="Proteomes" id="UP000435112"/>
    </source>
</evidence>
<evidence type="ECO:0000313" key="4">
    <source>
        <dbReference type="Proteomes" id="UP000429607"/>
    </source>
</evidence>
<evidence type="ECO:0000256" key="1">
    <source>
        <dbReference type="SAM" id="Coils"/>
    </source>
</evidence>